<comment type="subcellular location">
    <subcellularLocation>
        <location evidence="1">Membrane</location>
        <topology evidence="1">Multi-pass membrane protein</topology>
    </subcellularLocation>
</comment>
<dbReference type="GeneID" id="13445794"/>
<evidence type="ECO:0000256" key="6">
    <source>
        <dbReference type="ARBA" id="ARBA00022989"/>
    </source>
</evidence>
<feature type="transmembrane region" description="Helical" evidence="8">
    <location>
        <begin position="530"/>
        <end position="551"/>
    </location>
</feature>
<dbReference type="Pfam" id="PF07690">
    <property type="entry name" value="MFS_1"/>
    <property type="match status" value="1"/>
</dbReference>
<protein>
    <submittedName>
        <fullName evidence="10">Transporter, major facilitator family protein</fullName>
    </submittedName>
</protein>
<dbReference type="InParanoid" id="F0V748"/>
<dbReference type="PANTHER" id="PTHR20772:SF2">
    <property type="entry name" value="PROTEIN FMP42"/>
    <property type="match status" value="1"/>
</dbReference>
<feature type="transmembrane region" description="Helical" evidence="8">
    <location>
        <begin position="372"/>
        <end position="394"/>
    </location>
</feature>
<dbReference type="VEuPathDB" id="ToxoDB:NCLIV_000370"/>
<evidence type="ECO:0000256" key="4">
    <source>
        <dbReference type="ARBA" id="ARBA00022692"/>
    </source>
</evidence>
<dbReference type="SUPFAM" id="SSF103473">
    <property type="entry name" value="MFS general substrate transporter"/>
    <property type="match status" value="1"/>
</dbReference>
<dbReference type="AlphaFoldDB" id="F0V748"/>
<evidence type="ECO:0000313" key="10">
    <source>
        <dbReference type="EMBL" id="CEL64118.1"/>
    </source>
</evidence>
<keyword evidence="11" id="KW-1185">Reference proteome</keyword>
<comment type="similarity">
    <text evidence="2">Belongs to the SLC43A transporter (TC 2.A.1.44) family.</text>
</comment>
<evidence type="ECO:0000256" key="7">
    <source>
        <dbReference type="ARBA" id="ARBA00023136"/>
    </source>
</evidence>
<feature type="transmembrane region" description="Helical" evidence="8">
    <location>
        <begin position="468"/>
        <end position="488"/>
    </location>
</feature>
<organism evidence="9 11">
    <name type="scientific">Neospora caninum (strain Liverpool)</name>
    <dbReference type="NCBI Taxonomy" id="572307"/>
    <lineage>
        <taxon>Eukaryota</taxon>
        <taxon>Sar</taxon>
        <taxon>Alveolata</taxon>
        <taxon>Apicomplexa</taxon>
        <taxon>Conoidasida</taxon>
        <taxon>Coccidia</taxon>
        <taxon>Eucoccidiorida</taxon>
        <taxon>Eimeriorina</taxon>
        <taxon>Sarcocystidae</taxon>
        <taxon>Neospora</taxon>
    </lineage>
</organism>
<dbReference type="RefSeq" id="XP_003879574.1">
    <property type="nucleotide sequence ID" value="XM_003879525.1"/>
</dbReference>
<feature type="transmembrane region" description="Helical" evidence="8">
    <location>
        <begin position="414"/>
        <end position="431"/>
    </location>
</feature>
<dbReference type="GO" id="GO:0016020">
    <property type="term" value="C:membrane"/>
    <property type="evidence" value="ECO:0007669"/>
    <property type="project" value="UniProtKB-SubCell"/>
</dbReference>
<evidence type="ECO:0000256" key="2">
    <source>
        <dbReference type="ARBA" id="ARBA00006595"/>
    </source>
</evidence>
<name>F0V748_NEOCL</name>
<feature type="transmembrane region" description="Helical" evidence="8">
    <location>
        <begin position="122"/>
        <end position="141"/>
    </location>
</feature>
<feature type="transmembrane region" description="Helical" evidence="8">
    <location>
        <begin position="179"/>
        <end position="199"/>
    </location>
</feature>
<feature type="transmembrane region" description="Helical" evidence="8">
    <location>
        <begin position="436"/>
        <end position="456"/>
    </location>
</feature>
<feature type="transmembrane region" description="Helical" evidence="8">
    <location>
        <begin position="500"/>
        <end position="518"/>
    </location>
</feature>
<evidence type="ECO:0000313" key="9">
    <source>
        <dbReference type="EMBL" id="CBZ49539.1"/>
    </source>
</evidence>
<dbReference type="GO" id="GO:0006865">
    <property type="term" value="P:amino acid transport"/>
    <property type="evidence" value="ECO:0007669"/>
    <property type="project" value="UniProtKB-KW"/>
</dbReference>
<proteinExistence type="inferred from homology"/>
<keyword evidence="3" id="KW-0813">Transport</keyword>
<evidence type="ECO:0000256" key="5">
    <source>
        <dbReference type="ARBA" id="ARBA00022970"/>
    </source>
</evidence>
<feature type="transmembrane region" description="Helical" evidence="8">
    <location>
        <begin position="59"/>
        <end position="79"/>
    </location>
</feature>
<dbReference type="PANTHER" id="PTHR20772">
    <property type="entry name" value="PROTEIN FMP42"/>
    <property type="match status" value="1"/>
</dbReference>
<feature type="transmembrane region" description="Helical" evidence="8">
    <location>
        <begin position="239"/>
        <end position="258"/>
    </location>
</feature>
<keyword evidence="5" id="KW-0029">Amino-acid transport</keyword>
<dbReference type="OrthoDB" id="330047at2759"/>
<dbReference type="GO" id="GO:0022857">
    <property type="term" value="F:transmembrane transporter activity"/>
    <property type="evidence" value="ECO:0007669"/>
    <property type="project" value="InterPro"/>
</dbReference>
<reference evidence="10" key="4">
    <citation type="journal article" date="2015" name="PLoS ONE">
        <title>Comprehensive Evaluation of Toxoplasma gondii VEG and Neospora caninum LIV Genomes with Tachyzoite Stage Transcriptome and Proteome Defines Novel Transcript Features.</title>
        <authorList>
            <person name="Ramaprasad A."/>
            <person name="Mourier T."/>
            <person name="Naeem R."/>
            <person name="Malas T.B."/>
            <person name="Moussa E."/>
            <person name="Panigrahi A."/>
            <person name="Vermont S.J."/>
            <person name="Otto T.D."/>
            <person name="Wastling J."/>
            <person name="Pain A."/>
        </authorList>
    </citation>
    <scope>NUCLEOTIDE SEQUENCE</scope>
    <source>
        <strain evidence="10">Liverpool</strain>
    </source>
</reference>
<dbReference type="InterPro" id="IPR011701">
    <property type="entry name" value="MFS"/>
</dbReference>
<evidence type="ECO:0000313" key="11">
    <source>
        <dbReference type="Proteomes" id="UP000007494"/>
    </source>
</evidence>
<reference evidence="11" key="3">
    <citation type="journal article" date="2012" name="PLoS Pathog.">
        <title>Comparative genomics of the apicomplexan parasites Toxoplasma gondii and Neospora caninum: Coccidia differing in host range and transmission strategy.</title>
        <authorList>
            <person name="Reid A.J."/>
            <person name="Vermont S.J."/>
            <person name="Cotton J.A."/>
            <person name="Harris D."/>
            <person name="Hill-Cawthorne G.A."/>
            <person name="Konen-Waisman S."/>
            <person name="Latham S.M."/>
            <person name="Mourier T."/>
            <person name="Norton R."/>
            <person name="Quail M.A."/>
            <person name="Sanders M."/>
            <person name="Shanmugam D."/>
            <person name="Sohal A."/>
            <person name="Wasmuth J.D."/>
            <person name="Brunk B."/>
            <person name="Grigg M.E."/>
            <person name="Howard J.C."/>
            <person name="Parkinson J."/>
            <person name="Roos D.S."/>
            <person name="Trees A.J."/>
            <person name="Berriman M."/>
            <person name="Pain A."/>
            <person name="Wastling J.M."/>
        </authorList>
    </citation>
    <scope>NUCLEOTIDE SEQUENCE [LARGE SCALE GENOMIC DNA]</scope>
    <source>
        <strain evidence="11">Liverpool</strain>
    </source>
</reference>
<evidence type="ECO:0000256" key="3">
    <source>
        <dbReference type="ARBA" id="ARBA00022448"/>
    </source>
</evidence>
<accession>F0V748</accession>
<keyword evidence="6 8" id="KW-1133">Transmembrane helix</keyword>
<dbReference type="OMA" id="FYTREIH"/>
<dbReference type="EMBL" id="FR823380">
    <property type="protein sequence ID" value="CBZ49539.1"/>
    <property type="molecule type" value="Genomic_DNA"/>
</dbReference>
<reference evidence="9" key="1">
    <citation type="submission" date="2011-02" db="EMBL/GenBank/DDBJ databases">
        <authorList>
            <person name="Aslett M."/>
        </authorList>
    </citation>
    <scope>NUCLEOTIDE SEQUENCE</scope>
    <source>
        <strain evidence="9">Liverpool</strain>
    </source>
</reference>
<keyword evidence="7 8" id="KW-0472">Membrane</keyword>
<keyword evidence="4 8" id="KW-0812">Transmembrane</keyword>
<gene>
    <name evidence="10" type="ORF">BN1204_000370</name>
    <name evidence="9" type="ORF">NCLIV_000370</name>
</gene>
<dbReference type="Gene3D" id="1.20.1250.20">
    <property type="entry name" value="MFS general substrate transporter like domains"/>
    <property type="match status" value="1"/>
</dbReference>
<dbReference type="eggNOG" id="ENOG502SAKG">
    <property type="taxonomic scope" value="Eukaryota"/>
</dbReference>
<dbReference type="Proteomes" id="UP000007494">
    <property type="component" value="Chromosome Ia"/>
</dbReference>
<dbReference type="InterPro" id="IPR036259">
    <property type="entry name" value="MFS_trans_sf"/>
</dbReference>
<feature type="transmembrane region" description="Helical" evidence="8">
    <location>
        <begin position="206"/>
        <end position="227"/>
    </location>
</feature>
<evidence type="ECO:0000256" key="1">
    <source>
        <dbReference type="ARBA" id="ARBA00004141"/>
    </source>
</evidence>
<feature type="transmembrane region" description="Helical" evidence="8">
    <location>
        <begin position="148"/>
        <end position="167"/>
    </location>
</feature>
<sequence>MSFSENVPHALVVTAHQSLPPLQPEAPPAVQRIQRVPSFVALEKIAQIQNKTPFGLSRWVLLGIYLLYAFLAGPCYWNWTAFADIFFLRGEYVWDCEPNTLDPTKGIQQPKCDTQDVSVQRLFTITVACDFSFSCLAGFLLDYAGPRLTGVTGTTILLLAWCLLGAADETHPTLIPGVILWGLSFSAAFFPCLSVSNLFPTSRNTVIGLLGAFRTLSNATPLILRSIAMNNPTLAPRLFYGYGGLCIGVCVIIATLLFPTRQWQVLPSLAKAAGLVPTDARTGEGVTPTSPSEADAVRGDRGNVELIGGGRGFSRSLSTFRTITLMAGGDRDEDQTHIDLLEAAVLRQDTLVTMQRGTTAAMVSRRADWQAFLQEACSIVFIPLCVYEALMLLSNSFFSSAARHLLPAAYEANQIIQIFAFLPAPLLGLLADKTGILVTMAVLNGAGLLAFILAIIPEVPAAVACQYLASLCIAVNSSFIISQVYCYINQSFQEGHAGKLIGLACLIAGLPSLAANAMLSTAVSEGFPNIMALCIGFLSVNFFLIGGLAAARRQRAQRVLAETEVAFQPDMAAA</sequence>
<reference evidence="9" key="2">
    <citation type="submission" date="2011-03" db="EMBL/GenBank/DDBJ databases">
        <title>Comparative genomics and transcriptomics of Neospora caninum and Toxoplasma gondii.</title>
        <authorList>
            <person name="Reid A.J."/>
            <person name="Sohal A."/>
            <person name="Harris D."/>
            <person name="Quail M."/>
            <person name="Sanders M."/>
            <person name="Berriman M."/>
            <person name="Wastling J.M."/>
            <person name="Pain A."/>
        </authorList>
    </citation>
    <scope>NUCLEOTIDE SEQUENCE</scope>
    <source>
        <strain evidence="9">Liverpool</strain>
    </source>
</reference>
<dbReference type="InterPro" id="IPR052599">
    <property type="entry name" value="SLC43A_AATransporter"/>
</dbReference>
<dbReference type="EMBL" id="LN714474">
    <property type="protein sequence ID" value="CEL64118.1"/>
    <property type="molecule type" value="Genomic_DNA"/>
</dbReference>
<evidence type="ECO:0000256" key="8">
    <source>
        <dbReference type="SAM" id="Phobius"/>
    </source>
</evidence>